<dbReference type="EMBL" id="JAGGJX010000006">
    <property type="protein sequence ID" value="MBP1856062.1"/>
    <property type="molecule type" value="Genomic_DNA"/>
</dbReference>
<feature type="transmembrane region" description="Helical" evidence="8">
    <location>
        <begin position="144"/>
        <end position="163"/>
    </location>
</feature>
<keyword evidence="2" id="KW-0673">Quorum sensing</keyword>
<protein>
    <submittedName>
        <fullName evidence="9">Accessory gene regulator B</fullName>
    </submittedName>
</protein>
<feature type="transmembrane region" description="Helical" evidence="8">
    <location>
        <begin position="169"/>
        <end position="188"/>
    </location>
</feature>
<feature type="transmembrane region" description="Helical" evidence="8">
    <location>
        <begin position="107"/>
        <end position="124"/>
    </location>
</feature>
<feature type="transmembrane region" description="Helical" evidence="8">
    <location>
        <begin position="26"/>
        <end position="48"/>
    </location>
</feature>
<evidence type="ECO:0000256" key="4">
    <source>
        <dbReference type="ARBA" id="ARBA00022692"/>
    </source>
</evidence>
<evidence type="ECO:0000256" key="5">
    <source>
        <dbReference type="ARBA" id="ARBA00022801"/>
    </source>
</evidence>
<sequence>MVKSCANKITSLLIAKKTIEYEDYEIYSFGFETLIASIGNIIVILTIGTLLNRFIETLLFLVFYCSIRQFAGGFHAENYKRCLFCFITMYLTNIYVLDKLINSNSTTLVLVIAFVSYIGILFLVPQEHRHNPLSNKERKKYKKIVIYLCSILLVISVVCFNFTKTYEYAMYLSSVIVCIFIMLILGLIKKGVTNL</sequence>
<feature type="transmembrane region" description="Helical" evidence="8">
    <location>
        <begin position="54"/>
        <end position="71"/>
    </location>
</feature>
<dbReference type="SMART" id="SM00793">
    <property type="entry name" value="AgrB"/>
    <property type="match status" value="1"/>
</dbReference>
<name>A0ABS4EDQ6_9FIRM</name>
<evidence type="ECO:0000313" key="9">
    <source>
        <dbReference type="EMBL" id="MBP1856062.1"/>
    </source>
</evidence>
<keyword evidence="1" id="KW-1003">Cell membrane</keyword>
<accession>A0ABS4EDQ6</accession>
<gene>
    <name evidence="9" type="ORF">J2Z43_002464</name>
</gene>
<organism evidence="9 10">
    <name type="scientific">Metaclostridioides mangenotii</name>
    <dbReference type="NCBI Taxonomy" id="1540"/>
    <lineage>
        <taxon>Bacteria</taxon>
        <taxon>Bacillati</taxon>
        <taxon>Bacillota</taxon>
        <taxon>Clostridia</taxon>
        <taxon>Peptostreptococcales</taxon>
        <taxon>Peptostreptococcaceae</taxon>
        <taxon>Metaclostridioides</taxon>
    </lineage>
</organism>
<keyword evidence="10" id="KW-1185">Reference proteome</keyword>
<evidence type="ECO:0000256" key="2">
    <source>
        <dbReference type="ARBA" id="ARBA00022654"/>
    </source>
</evidence>
<evidence type="ECO:0000256" key="8">
    <source>
        <dbReference type="SAM" id="Phobius"/>
    </source>
</evidence>
<evidence type="ECO:0000256" key="1">
    <source>
        <dbReference type="ARBA" id="ARBA00022475"/>
    </source>
</evidence>
<keyword evidence="6 8" id="KW-1133">Transmembrane helix</keyword>
<dbReference type="RefSeq" id="WP_209457425.1">
    <property type="nucleotide sequence ID" value="NZ_BAAACS010000016.1"/>
</dbReference>
<evidence type="ECO:0000256" key="7">
    <source>
        <dbReference type="ARBA" id="ARBA00023136"/>
    </source>
</evidence>
<evidence type="ECO:0000256" key="3">
    <source>
        <dbReference type="ARBA" id="ARBA00022670"/>
    </source>
</evidence>
<evidence type="ECO:0000313" key="10">
    <source>
        <dbReference type="Proteomes" id="UP000767291"/>
    </source>
</evidence>
<dbReference type="InterPro" id="IPR006741">
    <property type="entry name" value="AgrB"/>
</dbReference>
<reference evidence="9 10" key="1">
    <citation type="submission" date="2021-03" db="EMBL/GenBank/DDBJ databases">
        <title>Genomic Encyclopedia of Type Strains, Phase IV (KMG-IV): sequencing the most valuable type-strain genomes for metagenomic binning, comparative biology and taxonomic classification.</title>
        <authorList>
            <person name="Goeker M."/>
        </authorList>
    </citation>
    <scope>NUCLEOTIDE SEQUENCE [LARGE SCALE GENOMIC DNA]</scope>
    <source>
        <strain evidence="9 10">DSM 1289</strain>
    </source>
</reference>
<comment type="caution">
    <text evidence="9">The sequence shown here is derived from an EMBL/GenBank/DDBJ whole genome shotgun (WGS) entry which is preliminary data.</text>
</comment>
<keyword evidence="5" id="KW-0378">Hydrolase</keyword>
<proteinExistence type="predicted"/>
<dbReference type="Pfam" id="PF04647">
    <property type="entry name" value="AgrB"/>
    <property type="match status" value="1"/>
</dbReference>
<keyword evidence="3" id="KW-0645">Protease</keyword>
<dbReference type="Proteomes" id="UP000767291">
    <property type="component" value="Unassembled WGS sequence"/>
</dbReference>
<keyword evidence="4 8" id="KW-0812">Transmembrane</keyword>
<keyword evidence="7 8" id="KW-0472">Membrane</keyword>
<evidence type="ECO:0000256" key="6">
    <source>
        <dbReference type="ARBA" id="ARBA00022989"/>
    </source>
</evidence>
<feature type="transmembrane region" description="Helical" evidence="8">
    <location>
        <begin position="83"/>
        <end position="101"/>
    </location>
</feature>